<dbReference type="PROSITE" id="PS50102">
    <property type="entry name" value="RRM"/>
    <property type="match status" value="1"/>
</dbReference>
<gene>
    <name evidence="5" type="ORF">J5N97_021946</name>
</gene>
<feature type="domain" description="RRM" evidence="4">
    <location>
        <begin position="188"/>
        <end position="270"/>
    </location>
</feature>
<evidence type="ECO:0000259" key="4">
    <source>
        <dbReference type="PROSITE" id="PS50102"/>
    </source>
</evidence>
<comment type="caution">
    <text evidence="5">The sequence shown here is derived from an EMBL/GenBank/DDBJ whole genome shotgun (WGS) entry which is preliminary data.</text>
</comment>
<keyword evidence="6" id="KW-1185">Reference proteome</keyword>
<dbReference type="InterPro" id="IPR035979">
    <property type="entry name" value="RBD_domain_sf"/>
</dbReference>
<keyword evidence="2 3" id="KW-0694">RNA-binding</keyword>
<reference evidence="5" key="2">
    <citation type="journal article" date="2022" name="Hortic Res">
        <title>The genome of Dioscorea zingiberensis sheds light on the biosynthesis, origin and evolution of the medicinally important diosgenin saponins.</title>
        <authorList>
            <person name="Li Y."/>
            <person name="Tan C."/>
            <person name="Li Z."/>
            <person name="Guo J."/>
            <person name="Li S."/>
            <person name="Chen X."/>
            <person name="Wang C."/>
            <person name="Dai X."/>
            <person name="Yang H."/>
            <person name="Song W."/>
            <person name="Hou L."/>
            <person name="Xu J."/>
            <person name="Tong Z."/>
            <person name="Xu A."/>
            <person name="Yuan X."/>
            <person name="Wang W."/>
            <person name="Yang Q."/>
            <person name="Chen L."/>
            <person name="Sun Z."/>
            <person name="Wang K."/>
            <person name="Pan B."/>
            <person name="Chen J."/>
            <person name="Bao Y."/>
            <person name="Liu F."/>
            <person name="Qi X."/>
            <person name="Gang D.R."/>
            <person name="Wen J."/>
            <person name="Li J."/>
        </authorList>
    </citation>
    <scope>NUCLEOTIDE SEQUENCE</scope>
    <source>
        <strain evidence="5">Dzin_1.0</strain>
    </source>
</reference>
<sequence>MTESNPYFAVSSSGISDGHEVVGSKRSRKLDSYLYPGVSSGGVNYYQSYSSSGSSSYGGGISSSMLQPFPVVRLRGLPFNCDDLDILKFFVGLDIVDCLLVNKNGRFSGEAFVVFSSPMQAEFALQRDRQSMGRRYIEVFRCNKHDYYQAVAVEVSPGGSFYDGDYYHNAPPRSKKICEDKDQMEHTQVLKLRGLPYSVTKSEIVEFFGQEFRLNEESVHIVCRTDGKATGEAYVEFASVEMAKKAMCKDKMTIGSSLGIEPIRAEHSGALSSWPQWHTLFRWYQWNCSDGTSMKARVIQLFQESPLENHKSQCHPFQ</sequence>
<dbReference type="PANTHER" id="PTHR13976">
    <property type="entry name" value="HETEROGENEOUS NUCLEAR RIBONUCLEOPROTEIN-RELATED"/>
    <property type="match status" value="1"/>
</dbReference>
<dbReference type="InterPro" id="IPR050666">
    <property type="entry name" value="ESRP"/>
</dbReference>
<dbReference type="OrthoDB" id="431068at2759"/>
<evidence type="ECO:0000313" key="6">
    <source>
        <dbReference type="Proteomes" id="UP001085076"/>
    </source>
</evidence>
<dbReference type="CDD" id="cd12254">
    <property type="entry name" value="RRM_hnRNPH_ESRPs_RBM12_like"/>
    <property type="match status" value="2"/>
</dbReference>
<dbReference type="Proteomes" id="UP001085076">
    <property type="component" value="Miscellaneous, Linkage group lg06"/>
</dbReference>
<reference evidence="5" key="1">
    <citation type="submission" date="2021-03" db="EMBL/GenBank/DDBJ databases">
        <authorList>
            <person name="Li Z."/>
            <person name="Yang C."/>
        </authorList>
    </citation>
    <scope>NUCLEOTIDE SEQUENCE</scope>
    <source>
        <strain evidence="5">Dzin_1.0</strain>
        <tissue evidence="5">Leaf</tissue>
    </source>
</reference>
<name>A0A9D5CA28_9LILI</name>
<dbReference type="Pfam" id="PF00076">
    <property type="entry name" value="RRM_1"/>
    <property type="match status" value="2"/>
</dbReference>
<organism evidence="5 6">
    <name type="scientific">Dioscorea zingiberensis</name>
    <dbReference type="NCBI Taxonomy" id="325984"/>
    <lineage>
        <taxon>Eukaryota</taxon>
        <taxon>Viridiplantae</taxon>
        <taxon>Streptophyta</taxon>
        <taxon>Embryophyta</taxon>
        <taxon>Tracheophyta</taxon>
        <taxon>Spermatophyta</taxon>
        <taxon>Magnoliopsida</taxon>
        <taxon>Liliopsida</taxon>
        <taxon>Dioscoreales</taxon>
        <taxon>Dioscoreaceae</taxon>
        <taxon>Dioscorea</taxon>
    </lineage>
</organism>
<dbReference type="SUPFAM" id="SSF54928">
    <property type="entry name" value="RNA-binding domain, RBD"/>
    <property type="match status" value="2"/>
</dbReference>
<dbReference type="GO" id="GO:0003723">
    <property type="term" value="F:RNA binding"/>
    <property type="evidence" value="ECO:0007669"/>
    <property type="project" value="UniProtKB-UniRule"/>
</dbReference>
<dbReference type="InterPro" id="IPR000504">
    <property type="entry name" value="RRM_dom"/>
</dbReference>
<evidence type="ECO:0000256" key="2">
    <source>
        <dbReference type="ARBA" id="ARBA00022884"/>
    </source>
</evidence>
<dbReference type="EMBL" id="JAGGNH010000006">
    <property type="protein sequence ID" value="KAJ0969069.1"/>
    <property type="molecule type" value="Genomic_DNA"/>
</dbReference>
<dbReference type="Gene3D" id="3.30.70.330">
    <property type="match status" value="2"/>
</dbReference>
<evidence type="ECO:0000313" key="5">
    <source>
        <dbReference type="EMBL" id="KAJ0969069.1"/>
    </source>
</evidence>
<evidence type="ECO:0000256" key="1">
    <source>
        <dbReference type="ARBA" id="ARBA00022737"/>
    </source>
</evidence>
<accession>A0A9D5CA28</accession>
<evidence type="ECO:0000256" key="3">
    <source>
        <dbReference type="PROSITE-ProRule" id="PRU00176"/>
    </source>
</evidence>
<dbReference type="SMART" id="SM00360">
    <property type="entry name" value="RRM"/>
    <property type="match status" value="2"/>
</dbReference>
<proteinExistence type="predicted"/>
<dbReference type="InterPro" id="IPR012677">
    <property type="entry name" value="Nucleotide-bd_a/b_plait_sf"/>
</dbReference>
<protein>
    <recommendedName>
        <fullName evidence="4">RRM domain-containing protein</fullName>
    </recommendedName>
</protein>
<dbReference type="AlphaFoldDB" id="A0A9D5CA28"/>
<keyword evidence="1" id="KW-0677">Repeat</keyword>